<dbReference type="AlphaFoldDB" id="A0A9J5YYF9"/>
<accession>A0A9J5YYF9</accession>
<proteinExistence type="predicted"/>
<organism evidence="1 2">
    <name type="scientific">Solanum commersonii</name>
    <name type="common">Commerson's wild potato</name>
    <name type="synonym">Commerson's nightshade</name>
    <dbReference type="NCBI Taxonomy" id="4109"/>
    <lineage>
        <taxon>Eukaryota</taxon>
        <taxon>Viridiplantae</taxon>
        <taxon>Streptophyta</taxon>
        <taxon>Embryophyta</taxon>
        <taxon>Tracheophyta</taxon>
        <taxon>Spermatophyta</taxon>
        <taxon>Magnoliopsida</taxon>
        <taxon>eudicotyledons</taxon>
        <taxon>Gunneridae</taxon>
        <taxon>Pentapetalae</taxon>
        <taxon>asterids</taxon>
        <taxon>lamiids</taxon>
        <taxon>Solanales</taxon>
        <taxon>Solanaceae</taxon>
        <taxon>Solanoideae</taxon>
        <taxon>Solaneae</taxon>
        <taxon>Solanum</taxon>
    </lineage>
</organism>
<comment type="caution">
    <text evidence="1">The sequence shown here is derived from an EMBL/GenBank/DDBJ whole genome shotgun (WGS) entry which is preliminary data.</text>
</comment>
<reference evidence="1 2" key="1">
    <citation type="submission" date="2020-09" db="EMBL/GenBank/DDBJ databases">
        <title>De no assembly of potato wild relative species, Solanum commersonii.</title>
        <authorList>
            <person name="Cho K."/>
        </authorList>
    </citation>
    <scope>NUCLEOTIDE SEQUENCE [LARGE SCALE GENOMIC DNA]</scope>
    <source>
        <strain evidence="1">LZ3.2</strain>
        <tissue evidence="1">Leaf</tissue>
    </source>
</reference>
<gene>
    <name evidence="1" type="ORF">H5410_025410</name>
</gene>
<name>A0A9J5YYF9_SOLCO</name>
<protein>
    <submittedName>
        <fullName evidence="1">Uncharacterized protein</fullName>
    </submittedName>
</protein>
<evidence type="ECO:0000313" key="2">
    <source>
        <dbReference type="Proteomes" id="UP000824120"/>
    </source>
</evidence>
<sequence length="123" mass="13794">MDWLLVSKLQLEECHMITEAGFFGIVLNCGLNQLEDQHVSFNYKVTDKSVELHGESLESLIDYNFGQCCTAPFADHLTVQLPYGVRQKLTLLARVGGQDLHCMNIQHCPGISSSTVDMLVEQH</sequence>
<keyword evidence="2" id="KW-1185">Reference proteome</keyword>
<evidence type="ECO:0000313" key="1">
    <source>
        <dbReference type="EMBL" id="KAG5603918.1"/>
    </source>
</evidence>
<dbReference type="EMBL" id="JACXVP010000005">
    <property type="protein sequence ID" value="KAG5603918.1"/>
    <property type="molecule type" value="Genomic_DNA"/>
</dbReference>
<dbReference type="Proteomes" id="UP000824120">
    <property type="component" value="Chromosome 5"/>
</dbReference>